<organism evidence="2 3">
    <name type="scientific">Alkalimarinus alittae</name>
    <dbReference type="NCBI Taxonomy" id="2961619"/>
    <lineage>
        <taxon>Bacteria</taxon>
        <taxon>Pseudomonadati</taxon>
        <taxon>Pseudomonadota</taxon>
        <taxon>Gammaproteobacteria</taxon>
        <taxon>Alteromonadales</taxon>
        <taxon>Alteromonadaceae</taxon>
        <taxon>Alkalimarinus</taxon>
    </lineage>
</organism>
<reference evidence="2" key="1">
    <citation type="submission" date="2022-06" db="EMBL/GenBank/DDBJ databases">
        <title>Alkalimarinus sp. nov., isolated from gut of a Alitta virens.</title>
        <authorList>
            <person name="Yang A.I."/>
            <person name="Shin N.-R."/>
        </authorList>
    </citation>
    <scope>NUCLEOTIDE SEQUENCE</scope>
    <source>
        <strain evidence="2">A2M4</strain>
    </source>
</reference>
<evidence type="ECO:0000313" key="3">
    <source>
        <dbReference type="Proteomes" id="UP001163739"/>
    </source>
</evidence>
<accession>A0ABY6N3G4</accession>
<keyword evidence="1" id="KW-0812">Transmembrane</keyword>
<dbReference type="RefSeq" id="WP_265048136.1">
    <property type="nucleotide sequence ID" value="NZ_CP100390.1"/>
</dbReference>
<keyword evidence="1" id="KW-1133">Transmembrane helix</keyword>
<dbReference type="SUPFAM" id="SSF53335">
    <property type="entry name" value="S-adenosyl-L-methionine-dependent methyltransferases"/>
    <property type="match status" value="1"/>
</dbReference>
<name>A0ABY6N3G4_9ALTE</name>
<keyword evidence="1" id="KW-0472">Membrane</keyword>
<evidence type="ECO:0000256" key="1">
    <source>
        <dbReference type="SAM" id="Phobius"/>
    </source>
</evidence>
<evidence type="ECO:0000313" key="2">
    <source>
        <dbReference type="EMBL" id="UZE96653.1"/>
    </source>
</evidence>
<feature type="transmembrane region" description="Helical" evidence="1">
    <location>
        <begin position="106"/>
        <end position="123"/>
    </location>
</feature>
<sequence>MLSTQHYKHRLSDITDAILDTNRSIESLHAVLDDFASLCSEITAITPDATFDAWADDSFLESGVAINPQAAAFCIKDYQRSVMFIRGVDSAIDAAKKRFPAARLKILYAGCGPFATLLLPLLVKVKSRELDIYLLDIHQQSLDSVNVLLTTLDLLDHQVTLIQGDACVYQHDEHLHIIIAEVMQKALEQEPQVAATANLAPQLCKNGIFIPQKIEVQLCLAHWEDEKEQYNCVGFVADEAFIKYGLRYPLGTLLTLKASTVGKLMGAAVFNENSSMLEANLATIQLPNINAIEQYDVLMLTRIQVFETCILGDYDAEITLPHKCYEFSSLRAGSSYMASYQFGRYPRFNFTAC</sequence>
<dbReference type="Gene3D" id="3.40.50.150">
    <property type="entry name" value="Vaccinia Virus protein VP39"/>
    <property type="match status" value="1"/>
</dbReference>
<keyword evidence="3" id="KW-1185">Reference proteome</keyword>
<evidence type="ECO:0008006" key="4">
    <source>
        <dbReference type="Google" id="ProtNLM"/>
    </source>
</evidence>
<proteinExistence type="predicted"/>
<protein>
    <recommendedName>
        <fullName evidence="4">Nicotianamine synthase</fullName>
    </recommendedName>
</protein>
<dbReference type="EMBL" id="CP100390">
    <property type="protein sequence ID" value="UZE96653.1"/>
    <property type="molecule type" value="Genomic_DNA"/>
</dbReference>
<dbReference type="Proteomes" id="UP001163739">
    <property type="component" value="Chromosome"/>
</dbReference>
<gene>
    <name evidence="2" type="ORF">NKI27_02560</name>
</gene>
<dbReference type="InterPro" id="IPR029063">
    <property type="entry name" value="SAM-dependent_MTases_sf"/>
</dbReference>